<dbReference type="GO" id="GO:0050043">
    <property type="term" value="F:lactate racemase activity"/>
    <property type="evidence" value="ECO:0007669"/>
    <property type="project" value="InterPro"/>
</dbReference>
<dbReference type="InterPro" id="IPR018657">
    <property type="entry name" value="LarA-like_N"/>
</dbReference>
<dbReference type="InterPro" id="IPR043166">
    <property type="entry name" value="LarA-like_C"/>
</dbReference>
<dbReference type="EMBL" id="LJNI01000013">
    <property type="protein sequence ID" value="KPJ74146.1"/>
    <property type="molecule type" value="Genomic_DNA"/>
</dbReference>
<sequence>MDLKYGKNIINFDILSKNMLGILEINNTSAKPLDMLLKNSILNPIGKPRLSNVLRHNKPGDIIIIVSDITRSIANYAEILKFLVAEIVDAGIDEKNIEFIIALGTHRQHTEEENNMLYKDLTHRFRFSQHDCHTNLISLGKTSTGLEVQVNKRAREADFVITTGKIDFHYLAGYSGGRKSILPGISSYETIRDNHCKLKRNDVDVGEINHNIIAQEMNEACRMFDVNYLFNVIETPHRQTTAIFCGHPEYAFTEGVQSFKSMRMTTIREKADCVIVSAGGYPQDKNFFTSHKSLNTATHAIKPHGSIIIIGQCCEGFGNENFLNYMLTHTLNDLVNYPEKNIQVGGHRAFVTAKILKNHKVYVLTDLEPQILKQMKFLPVRNSDEALTIMKKEHGEEFKAYIIPDGKAVLPMLNQG</sequence>
<accession>A0A0S7YHB3</accession>
<dbReference type="PATRIC" id="fig|1703772.3.peg.599"/>
<organism evidence="3 4">
    <name type="scientific">candidate division TA06 bacterium DG_78</name>
    <dbReference type="NCBI Taxonomy" id="1703772"/>
    <lineage>
        <taxon>Bacteria</taxon>
        <taxon>Bacteria division TA06</taxon>
    </lineage>
</organism>
<dbReference type="NCBIfam" id="NF033504">
    <property type="entry name" value="Ni_dep_LarA"/>
    <property type="match status" value="1"/>
</dbReference>
<comment type="caution">
    <text evidence="3">The sequence shown here is derived from an EMBL/GenBank/DDBJ whole genome shotgun (WGS) entry which is preliminary data.</text>
</comment>
<dbReference type="Proteomes" id="UP000051012">
    <property type="component" value="Unassembled WGS sequence"/>
</dbReference>
<dbReference type="Pfam" id="PF09861">
    <property type="entry name" value="Lar_N"/>
    <property type="match status" value="1"/>
</dbReference>
<dbReference type="Gene3D" id="3.90.226.30">
    <property type="match status" value="1"/>
</dbReference>
<gene>
    <name evidence="3" type="ORF">AMJ52_01680</name>
</gene>
<dbReference type="InterPro" id="IPR048520">
    <property type="entry name" value="LarA_C"/>
</dbReference>
<dbReference type="Pfam" id="PF21113">
    <property type="entry name" value="LarA_C"/>
    <property type="match status" value="1"/>
</dbReference>
<reference evidence="3 4" key="1">
    <citation type="journal article" date="2015" name="Microbiome">
        <title>Genomic resolution of linkages in carbon, nitrogen, and sulfur cycling among widespread estuary sediment bacteria.</title>
        <authorList>
            <person name="Baker B.J."/>
            <person name="Lazar C.S."/>
            <person name="Teske A.P."/>
            <person name="Dick G.J."/>
        </authorList>
    </citation>
    <scope>NUCLEOTIDE SEQUENCE [LARGE SCALE GENOMIC DNA]</scope>
    <source>
        <strain evidence="3">DG_78</strain>
    </source>
</reference>
<dbReference type="Gene3D" id="3.40.50.11440">
    <property type="match status" value="1"/>
</dbReference>
<evidence type="ECO:0000259" key="1">
    <source>
        <dbReference type="Pfam" id="PF09861"/>
    </source>
</evidence>
<evidence type="ECO:0000313" key="3">
    <source>
        <dbReference type="EMBL" id="KPJ74146.1"/>
    </source>
</evidence>
<protein>
    <submittedName>
        <fullName evidence="3">Uncharacterized protein</fullName>
    </submittedName>
</protein>
<evidence type="ECO:0000259" key="2">
    <source>
        <dbReference type="Pfam" id="PF21113"/>
    </source>
</evidence>
<name>A0A0S7YHB3_UNCT6</name>
<dbReference type="AlphaFoldDB" id="A0A0S7YHB3"/>
<proteinExistence type="predicted"/>
<dbReference type="InterPro" id="IPR048068">
    <property type="entry name" value="LarA-like"/>
</dbReference>
<feature type="domain" description="LarA-like N-terminal" evidence="1">
    <location>
        <begin position="5"/>
        <end position="199"/>
    </location>
</feature>
<dbReference type="InterPro" id="IPR047926">
    <property type="entry name" value="Ni_dep_LarA"/>
</dbReference>
<feature type="domain" description="Lactate racemase C-terminal" evidence="2">
    <location>
        <begin position="269"/>
        <end position="410"/>
    </location>
</feature>
<evidence type="ECO:0000313" key="4">
    <source>
        <dbReference type="Proteomes" id="UP000051012"/>
    </source>
</evidence>
<dbReference type="PANTHER" id="PTHR33171">
    <property type="entry name" value="LAR_N DOMAIN-CONTAINING PROTEIN"/>
    <property type="match status" value="1"/>
</dbReference>
<dbReference type="PANTHER" id="PTHR33171:SF17">
    <property type="entry name" value="LARA-LIKE N-TERMINAL DOMAIN-CONTAINING PROTEIN"/>
    <property type="match status" value="1"/>
</dbReference>